<reference evidence="2" key="3">
    <citation type="submission" date="2021-05" db="EMBL/GenBank/DDBJ databases">
        <title>Protein family content uncovers lineage relationships and bacterial pathway maintenance mechanisms in DPANN archaea.</title>
        <authorList>
            <person name="Castelle C.J."/>
            <person name="Meheust R."/>
            <person name="Jaffe A.L."/>
            <person name="Seitz K."/>
            <person name="Gong X."/>
            <person name="Baker B.J."/>
            <person name="Banfield J.F."/>
        </authorList>
    </citation>
    <scope>NUCLEOTIDE SEQUENCE</scope>
    <source>
        <strain evidence="2">RIFCSPHIGHO2_01_FULL_GW2011_AR10_43_9</strain>
    </source>
</reference>
<evidence type="ECO:0008006" key="4">
    <source>
        <dbReference type="Google" id="ProtNLM"/>
    </source>
</evidence>
<evidence type="ECO:0000313" key="2">
    <source>
        <dbReference type="EMBL" id="MBS3059796.1"/>
    </source>
</evidence>
<name>A0A7J4IVP8_9ARCH</name>
<reference evidence="1" key="1">
    <citation type="journal article" date="2020" name="bioRxiv">
        <title>A rank-normalized archaeal taxonomy based on genome phylogeny resolves widespread incomplete and uneven classifications.</title>
        <authorList>
            <person name="Rinke C."/>
            <person name="Chuvochina M."/>
            <person name="Mussig A.J."/>
            <person name="Chaumeil P.-A."/>
            <person name="Waite D.W."/>
            <person name="Whitman W.B."/>
            <person name="Parks D.H."/>
            <person name="Hugenholtz P."/>
        </authorList>
    </citation>
    <scope>NUCLEOTIDE SEQUENCE</scope>
    <source>
        <strain evidence="1">UBA10011</strain>
    </source>
</reference>
<evidence type="ECO:0000313" key="3">
    <source>
        <dbReference type="Proteomes" id="UP000577419"/>
    </source>
</evidence>
<organism evidence="1 3">
    <name type="scientific">Candidatus Iainarchaeum sp</name>
    <dbReference type="NCBI Taxonomy" id="3101447"/>
    <lineage>
        <taxon>Archaea</taxon>
        <taxon>Candidatus Iainarchaeota</taxon>
        <taxon>Candidatus Iainarchaeia</taxon>
        <taxon>Candidatus Iainarchaeales</taxon>
        <taxon>Candidatus Iainarchaeaceae</taxon>
        <taxon>Candidatus Iainarchaeum</taxon>
    </lineage>
</organism>
<dbReference type="EMBL" id="JAGVWF010000079">
    <property type="protein sequence ID" value="MBS3059796.1"/>
    <property type="molecule type" value="Genomic_DNA"/>
</dbReference>
<reference evidence="2" key="2">
    <citation type="submission" date="2021-03" db="EMBL/GenBank/DDBJ databases">
        <authorList>
            <person name="Jaffe A."/>
        </authorList>
    </citation>
    <scope>NUCLEOTIDE SEQUENCE</scope>
    <source>
        <strain evidence="2">RIFCSPHIGHO2_01_FULL_GW2011_AR10_43_9</strain>
    </source>
</reference>
<sequence length="70" mass="8396">MDKSVQTMIWGKIQQQKEETKTRHLKHGIEFYVAEAGQYRIVIKIDEKEKIKTIHLAGNHKQYEKWIKSQ</sequence>
<protein>
    <recommendedName>
        <fullName evidence="4">Type II toxin-antitoxin system HigB family toxin</fullName>
    </recommendedName>
</protein>
<proteinExistence type="predicted"/>
<dbReference type="AlphaFoldDB" id="A0A7J4IVP8"/>
<comment type="caution">
    <text evidence="1">The sequence shown here is derived from an EMBL/GenBank/DDBJ whole genome shotgun (WGS) entry which is preliminary data.</text>
</comment>
<accession>A0A7J4IVP8</accession>
<dbReference type="Proteomes" id="UP000683213">
    <property type="component" value="Unassembled WGS sequence"/>
</dbReference>
<dbReference type="EMBL" id="DUFG01000017">
    <property type="protein sequence ID" value="HIH08429.1"/>
    <property type="molecule type" value="Genomic_DNA"/>
</dbReference>
<evidence type="ECO:0000313" key="1">
    <source>
        <dbReference type="EMBL" id="HIH08429.1"/>
    </source>
</evidence>
<dbReference type="Proteomes" id="UP000577419">
    <property type="component" value="Unassembled WGS sequence"/>
</dbReference>
<gene>
    <name evidence="1" type="ORF">HA237_03595</name>
    <name evidence="2" type="ORF">J4224_05235</name>
</gene>